<feature type="compositionally biased region" description="Polar residues" evidence="1">
    <location>
        <begin position="572"/>
        <end position="581"/>
    </location>
</feature>
<feature type="compositionally biased region" description="Basic residues" evidence="1">
    <location>
        <begin position="624"/>
        <end position="635"/>
    </location>
</feature>
<accession>B1PJ28</accession>
<feature type="compositionally biased region" description="Acidic residues" evidence="1">
    <location>
        <begin position="20"/>
        <end position="37"/>
    </location>
</feature>
<dbReference type="EMBL" id="EU432485">
    <property type="protein sequence ID" value="ACA60888.1"/>
    <property type="molecule type" value="Genomic_DNA"/>
</dbReference>
<evidence type="ECO:0000256" key="1">
    <source>
        <dbReference type="SAM" id="MobiDB-lite"/>
    </source>
</evidence>
<feature type="compositionally biased region" description="Polar residues" evidence="1">
    <location>
        <begin position="80"/>
        <end position="92"/>
    </location>
</feature>
<reference evidence="2" key="1">
    <citation type="submission" date="2008-01" db="EMBL/GenBank/DDBJ databases">
        <title>Pirate Transposons in Diatom Genomes.</title>
        <authorList>
            <person name="Maumus F."/>
            <person name="Allen A."/>
            <person name="Bowler C."/>
        </authorList>
    </citation>
    <scope>NUCLEOTIDE SEQUENCE</scope>
</reference>
<name>B1PJ28_THAPS</name>
<feature type="compositionally biased region" description="Acidic residues" evidence="1">
    <location>
        <begin position="65"/>
        <end position="74"/>
    </location>
</feature>
<feature type="compositionally biased region" description="Basic and acidic residues" evidence="1">
    <location>
        <begin position="9"/>
        <end position="19"/>
    </location>
</feature>
<feature type="region of interest" description="Disordered" evidence="1">
    <location>
        <begin position="1"/>
        <end position="94"/>
    </location>
</feature>
<dbReference type="AlphaFoldDB" id="B1PJ28"/>
<proteinExistence type="predicted"/>
<sequence>MARTRKTAGRADDEAKQADDVDVDAENSASEDEDAEAVADGGDAGGAQGDERQPTVAELAAMELSSDEDDDEADGNSGDVSSIVTDTRQEPSLQAPMVHTPIVDGEVTFESVRVLIDGPRPASLTGDDGAYGQSMYYALMSIGFSLEAAHAMMHRESLNTADKCADLDGSTIKAALKGLSTDLKGAIKDKYGLLIKPVYVPAVTQTNFYALCRKFKFVKLTEGMVYPKDVGHKIGTIPEFVQLNKILGKFEYSETSMFTNKPELDKHDHAKNLADLDDFLRGIRTTSGTSVAYLARRNKKVPIVKARLSCDSIDDYMITHTLIVPRRENDTFMNHRIEEEYARLLSQEVGEANRLLYRALEYFYKDTDSMVIIKAYKKTADGMGAHIALKKRYMGAEWLSHSTEDAISNIEHARYKGESRSGRHSWDAYCKVFDKNWQIVQNNIASGHNRTFPPEYLGEKFIRGIDEGISTKMDAALAAAQGDKKLLSDINALQNRIYTALPAASGNRRDKRNVAAIAGKGSSSGGKKKARFTGTLDPDVHYKPKEYRKMTQGQKNKLYAMRPKDEDGASGSAASVPNSKYESVRKERDEYKRKVAELTSEQKSGRSNSRSRSSSVSPSPAKRSSSKSRAIRRKS</sequence>
<feature type="region of interest" description="Disordered" evidence="1">
    <location>
        <begin position="517"/>
        <end position="635"/>
    </location>
</feature>
<feature type="compositionally biased region" description="Basic and acidic residues" evidence="1">
    <location>
        <begin position="538"/>
        <end position="549"/>
    </location>
</feature>
<protein>
    <submittedName>
        <fullName evidence="2">Gag protein</fullName>
    </submittedName>
</protein>
<feature type="compositionally biased region" description="Low complexity" evidence="1">
    <location>
        <begin position="605"/>
        <end position="623"/>
    </location>
</feature>
<feature type="compositionally biased region" description="Basic and acidic residues" evidence="1">
    <location>
        <begin position="582"/>
        <end position="596"/>
    </location>
</feature>
<evidence type="ECO:0000313" key="2">
    <source>
        <dbReference type="EMBL" id="ACA60888.1"/>
    </source>
</evidence>
<organism evidence="2">
    <name type="scientific">Thalassiosira pseudonana</name>
    <name type="common">Marine diatom</name>
    <name type="synonym">Cyclotella nana</name>
    <dbReference type="NCBI Taxonomy" id="35128"/>
    <lineage>
        <taxon>Eukaryota</taxon>
        <taxon>Sar</taxon>
        <taxon>Stramenopiles</taxon>
        <taxon>Ochrophyta</taxon>
        <taxon>Bacillariophyta</taxon>
        <taxon>Coscinodiscophyceae</taxon>
        <taxon>Thalassiosirophycidae</taxon>
        <taxon>Thalassiosirales</taxon>
        <taxon>Thalassiosiraceae</taxon>
        <taxon>Thalassiosira</taxon>
    </lineage>
</organism>